<keyword evidence="31" id="KW-1185">Reference proteome</keyword>
<dbReference type="PROSITE" id="PS00086">
    <property type="entry name" value="CYTOCHROME_P450"/>
    <property type="match status" value="1"/>
</dbReference>
<dbReference type="FunFam" id="1.10.630.10:FF:000017">
    <property type="entry name" value="cytochrome P450 2U1 isoform X1"/>
    <property type="match status" value="1"/>
</dbReference>
<keyword evidence="8 27" id="KW-0479">Metal-binding</keyword>
<dbReference type="OMA" id="ATRPHNE"/>
<evidence type="ECO:0000256" key="6">
    <source>
        <dbReference type="ARBA" id="ARBA00022617"/>
    </source>
</evidence>
<dbReference type="PRINTS" id="PR00385">
    <property type="entry name" value="P450"/>
</dbReference>
<keyword evidence="10" id="KW-0256">Endoplasmic reticulum</keyword>
<dbReference type="PANTHER" id="PTHR24300">
    <property type="entry name" value="CYTOCHROME P450 508A4-RELATED"/>
    <property type="match status" value="1"/>
</dbReference>
<dbReference type="GO" id="GO:0102033">
    <property type="term" value="F:long-chain fatty acid omega-hydroxylase activity"/>
    <property type="evidence" value="ECO:0007669"/>
    <property type="project" value="UniProtKB-EC"/>
</dbReference>
<dbReference type="InterPro" id="IPR001128">
    <property type="entry name" value="Cyt_P450"/>
</dbReference>
<evidence type="ECO:0000256" key="7">
    <source>
        <dbReference type="ARBA" id="ARBA00022692"/>
    </source>
</evidence>
<evidence type="ECO:0000256" key="29">
    <source>
        <dbReference type="SAM" id="Phobius"/>
    </source>
</evidence>
<evidence type="ECO:0000256" key="8">
    <source>
        <dbReference type="ARBA" id="ARBA00022723"/>
    </source>
</evidence>
<feature type="transmembrane region" description="Helical" evidence="29">
    <location>
        <begin position="5"/>
        <end position="28"/>
    </location>
</feature>
<keyword evidence="15 28" id="KW-0503">Monooxygenase</keyword>
<sequence>MLCCFYDCISVSTILPVAAILAAVYYWYKRPSNMPPGPRGIPFLGVVPFVEKQSERTFFKWKKDYGSVLSVRMGREDWVVLNDYESIYQALVKQGSSFSGRPSVSILDEITNGHGLAFLDYCEKWKSQRKFGLMTLRGFGVGKKGMEERILEEVDFLCNKIRAKNGKPFDIQIILMNAVANVIWNVVIGHRCEYEDGDFKRLIDILRKWFSSDGSVYIEMLMYVPHLKYVPPFYTKHKELKDDISEMLVIFKRIIEDHENTYDENNSRDFIDAFILEMKRSQSSSDFTHLQLMQYLRDLFEAGSETTTSTTRWALLCMLHYPETQDKLREEIMNVIGSSARPSMSHKTDMPYMCAFIQEVFRFRTLVPLNVPHKTTEKVNIKGYTIPKGTAVFTNLWAVHNDPDVWDEPNKFKPERHLDDKGNFVHSNHVIPFSVGPRHCLGEQLARMEVFIFLVSLVQKFEFLPDPDAKDLPDIENGSHGTVFVPLPYKLLAKEI</sequence>
<evidence type="ECO:0000256" key="11">
    <source>
        <dbReference type="ARBA" id="ARBA00022848"/>
    </source>
</evidence>
<keyword evidence="12 29" id="KW-1133">Transmembrane helix</keyword>
<dbReference type="FunCoup" id="H2YB90">
    <property type="interactions" value="2"/>
</dbReference>
<evidence type="ECO:0000256" key="13">
    <source>
        <dbReference type="ARBA" id="ARBA00023002"/>
    </source>
</evidence>
<keyword evidence="7 29" id="KW-0812">Transmembrane</keyword>
<dbReference type="EC" id="1.14.14.80" evidence="24"/>
<dbReference type="GO" id="GO:0005789">
    <property type="term" value="C:endoplasmic reticulum membrane"/>
    <property type="evidence" value="ECO:0007669"/>
    <property type="project" value="UniProtKB-SubCell"/>
</dbReference>
<dbReference type="InterPro" id="IPR017972">
    <property type="entry name" value="Cyt_P450_CS"/>
</dbReference>
<dbReference type="GO" id="GO:0005506">
    <property type="term" value="F:iron ion binding"/>
    <property type="evidence" value="ECO:0007669"/>
    <property type="project" value="InterPro"/>
</dbReference>
<keyword evidence="17" id="KW-0496">Mitochondrion</keyword>
<organism evidence="30 31">
    <name type="scientific">Ciona savignyi</name>
    <name type="common">Pacific transparent sea squirt</name>
    <dbReference type="NCBI Taxonomy" id="51511"/>
    <lineage>
        <taxon>Eukaryota</taxon>
        <taxon>Metazoa</taxon>
        <taxon>Chordata</taxon>
        <taxon>Tunicata</taxon>
        <taxon>Ascidiacea</taxon>
        <taxon>Phlebobranchia</taxon>
        <taxon>Cionidae</taxon>
        <taxon>Ciona</taxon>
    </lineage>
</organism>
<dbReference type="Ensembl" id="ENSCSAVT00000002629.1">
    <property type="protein sequence ID" value="ENSCSAVP00000002588.1"/>
    <property type="gene ID" value="ENSCSAVG00000001528.1"/>
</dbReference>
<evidence type="ECO:0000256" key="15">
    <source>
        <dbReference type="ARBA" id="ARBA00023033"/>
    </source>
</evidence>
<dbReference type="GO" id="GO:0006629">
    <property type="term" value="P:lipid metabolic process"/>
    <property type="evidence" value="ECO:0007669"/>
    <property type="project" value="UniProtKB-KW"/>
</dbReference>
<reference evidence="31" key="1">
    <citation type="submission" date="2003-08" db="EMBL/GenBank/DDBJ databases">
        <authorList>
            <person name="Birren B."/>
            <person name="Nusbaum C."/>
            <person name="Abebe A."/>
            <person name="Abouelleil A."/>
            <person name="Adekoya E."/>
            <person name="Ait-zahra M."/>
            <person name="Allen N."/>
            <person name="Allen T."/>
            <person name="An P."/>
            <person name="Anderson M."/>
            <person name="Anderson S."/>
            <person name="Arachchi H."/>
            <person name="Armbruster J."/>
            <person name="Bachantsang P."/>
            <person name="Baldwin J."/>
            <person name="Barry A."/>
            <person name="Bayul T."/>
            <person name="Blitshsteyn B."/>
            <person name="Bloom T."/>
            <person name="Blye J."/>
            <person name="Boguslavskiy L."/>
            <person name="Borowsky M."/>
            <person name="Boukhgalter B."/>
            <person name="Brunache A."/>
            <person name="Butler J."/>
            <person name="Calixte N."/>
            <person name="Calvo S."/>
            <person name="Camarata J."/>
            <person name="Campo K."/>
            <person name="Chang J."/>
            <person name="Cheshatsang Y."/>
            <person name="Citroen M."/>
            <person name="Collymore A."/>
            <person name="Considine T."/>
            <person name="Cook A."/>
            <person name="Cooke P."/>
            <person name="Corum B."/>
            <person name="Cuomo C."/>
            <person name="David R."/>
            <person name="Dawoe T."/>
            <person name="Degray S."/>
            <person name="Dodge S."/>
            <person name="Dooley K."/>
            <person name="Dorje P."/>
            <person name="Dorjee K."/>
            <person name="Dorris L."/>
            <person name="Duffey N."/>
            <person name="Dupes A."/>
            <person name="Elkins T."/>
            <person name="Engels R."/>
            <person name="Erickson J."/>
            <person name="Farina A."/>
            <person name="Faro S."/>
            <person name="Ferreira P."/>
            <person name="Fischer H."/>
            <person name="Fitzgerald M."/>
            <person name="Foley K."/>
            <person name="Gage D."/>
            <person name="Galagan J."/>
            <person name="Gearin G."/>
            <person name="Gnerre S."/>
            <person name="Gnirke A."/>
            <person name="Goyette A."/>
            <person name="Graham J."/>
            <person name="Grandbois E."/>
            <person name="Gyaltsen K."/>
            <person name="Hafez N."/>
            <person name="Hagopian D."/>
            <person name="Hagos B."/>
            <person name="Hall J."/>
            <person name="Hatcher B."/>
            <person name="Heller A."/>
            <person name="Higgins H."/>
            <person name="Honan T."/>
            <person name="Horn A."/>
            <person name="Houde N."/>
            <person name="Hughes L."/>
            <person name="Hulme W."/>
            <person name="Husby E."/>
            <person name="Iliev I."/>
            <person name="Jaffe D."/>
            <person name="Jones C."/>
            <person name="Kamal M."/>
            <person name="Kamat A."/>
            <person name="Kamvysselis M."/>
            <person name="Karlsson E."/>
            <person name="Kells C."/>
            <person name="Kieu A."/>
            <person name="Kisner P."/>
            <person name="Kodira C."/>
            <person name="Kulbokas E."/>
            <person name="Labutti K."/>
            <person name="Lama D."/>
            <person name="Landers T."/>
            <person name="Leger J."/>
            <person name="Levine S."/>
            <person name="Lewis D."/>
            <person name="Lewis T."/>
            <person name="Lindblad-toh K."/>
            <person name="Liu X."/>
            <person name="Lokyitsang T."/>
            <person name="Lokyitsang Y."/>
            <person name="Lucien O."/>
            <person name="Lui A."/>
            <person name="Ma L.J."/>
            <person name="Mabbitt R."/>
            <person name="Macdonald J."/>
            <person name="Maclean C."/>
            <person name="Major J."/>
            <person name="Manning J."/>
            <person name="Marabella R."/>
            <person name="Maru K."/>
            <person name="Matthews C."/>
            <person name="Mauceli E."/>
            <person name="Mccarthy M."/>
            <person name="Mcdonough S."/>
            <person name="Mcghee T."/>
            <person name="Meldrim J."/>
            <person name="Meneus L."/>
            <person name="Mesirov J."/>
            <person name="Mihalev A."/>
            <person name="Mihova T."/>
            <person name="Mikkelsen T."/>
            <person name="Mlenga V."/>
            <person name="Moru K."/>
            <person name="Mozes J."/>
            <person name="Mulrain L."/>
            <person name="Munson G."/>
            <person name="Naylor J."/>
            <person name="Newes C."/>
            <person name="Nguyen C."/>
            <person name="Nguyen N."/>
            <person name="Nguyen T."/>
            <person name="Nicol R."/>
            <person name="Nielsen C."/>
            <person name="Nizzari M."/>
            <person name="Norbu C."/>
            <person name="Norbu N."/>
            <person name="O'donnell P."/>
            <person name="Okoawo O."/>
            <person name="O'leary S."/>
            <person name="Omotosho B."/>
            <person name="O'neill K."/>
            <person name="Osman S."/>
            <person name="Parker S."/>
            <person name="Perrin D."/>
            <person name="Phunkhang P."/>
            <person name="Piqani B."/>
            <person name="Purcell S."/>
            <person name="Rachupka T."/>
            <person name="Ramasamy U."/>
            <person name="Rameau R."/>
            <person name="Ray V."/>
            <person name="Raymond C."/>
            <person name="Retta R."/>
            <person name="Richardson S."/>
            <person name="Rise C."/>
            <person name="Rodriguez J."/>
            <person name="Rogers J."/>
            <person name="Rogov P."/>
            <person name="Rutman M."/>
            <person name="Schupbach R."/>
            <person name="Seaman C."/>
            <person name="Settipalli S."/>
            <person name="Sharpe T."/>
            <person name="Sheridan J."/>
            <person name="Sherpa N."/>
            <person name="Shi J."/>
            <person name="Smirnov S."/>
            <person name="Smith C."/>
            <person name="Sougnez C."/>
            <person name="Spencer B."/>
            <person name="Stalker J."/>
            <person name="Stange-thomann N."/>
            <person name="Stavropoulos S."/>
            <person name="Stetson K."/>
            <person name="Stone C."/>
            <person name="Stone S."/>
            <person name="Stubbs M."/>
            <person name="Talamas J."/>
            <person name="Tchuinga P."/>
            <person name="Tenzing P."/>
            <person name="Tesfaye S."/>
            <person name="Theodore J."/>
            <person name="Thoulutsang Y."/>
            <person name="Topham K."/>
            <person name="Towey S."/>
            <person name="Tsamla T."/>
            <person name="Tsomo N."/>
            <person name="Vallee D."/>
            <person name="Vassiliev H."/>
            <person name="Venkataraman V."/>
            <person name="Vinson J."/>
            <person name="Vo A."/>
            <person name="Wade C."/>
            <person name="Wang S."/>
            <person name="Wangchuk T."/>
            <person name="Wangdi T."/>
            <person name="Whittaker C."/>
            <person name="Wilkinson J."/>
            <person name="Wu Y."/>
            <person name="Wyman D."/>
            <person name="Yadav S."/>
            <person name="Yang S."/>
            <person name="Yang X."/>
            <person name="Yeager S."/>
            <person name="Yee E."/>
            <person name="Young G."/>
            <person name="Zainoun J."/>
            <person name="Zembeck L."/>
            <person name="Zimmer A."/>
            <person name="Zody M."/>
            <person name="Lander E."/>
        </authorList>
    </citation>
    <scope>NUCLEOTIDE SEQUENCE [LARGE SCALE GENOMIC DNA]</scope>
</reference>
<reference evidence="30" key="2">
    <citation type="submission" date="2025-08" db="UniProtKB">
        <authorList>
            <consortium name="Ensembl"/>
        </authorList>
    </citation>
    <scope>IDENTIFICATION</scope>
</reference>
<comment type="similarity">
    <text evidence="5 28">Belongs to the cytochrome P450 family.</text>
</comment>
<comment type="cofactor">
    <cofactor evidence="1 27">
        <name>heme</name>
        <dbReference type="ChEBI" id="CHEBI:30413"/>
    </cofactor>
</comment>
<evidence type="ECO:0000256" key="4">
    <source>
        <dbReference type="ARBA" id="ARBA00004477"/>
    </source>
</evidence>
<evidence type="ECO:0000256" key="27">
    <source>
        <dbReference type="PIRSR" id="PIRSR602401-1"/>
    </source>
</evidence>
<comment type="subcellular location">
    <subcellularLocation>
        <location evidence="4">Endoplasmic reticulum membrane</location>
        <topology evidence="4">Multi-pass membrane protein</topology>
    </subcellularLocation>
    <subcellularLocation>
        <location evidence="2">Microsome membrane</location>
        <topology evidence="2">Multi-pass membrane protein</topology>
    </subcellularLocation>
    <subcellularLocation>
        <location evidence="3">Mitochondrion inner membrane</location>
        <topology evidence="3">Multi-pass membrane protein</topology>
    </subcellularLocation>
</comment>
<reference evidence="30" key="3">
    <citation type="submission" date="2025-09" db="UniProtKB">
        <authorList>
            <consortium name="Ensembl"/>
        </authorList>
    </citation>
    <scope>IDENTIFICATION</scope>
</reference>
<dbReference type="GO" id="GO:0005743">
    <property type="term" value="C:mitochondrial inner membrane"/>
    <property type="evidence" value="ECO:0007669"/>
    <property type="project" value="UniProtKB-SubCell"/>
</dbReference>
<keyword evidence="9" id="KW-0999">Mitochondrion inner membrane</keyword>
<dbReference type="eggNOG" id="KOG0156">
    <property type="taxonomic scope" value="Eukaryota"/>
</dbReference>
<comment type="catalytic activity">
    <reaction evidence="19">
        <text>(5Z,8Z,11Z,14Z)-eicosatetraenoate + reduced [NADPH--hemoprotein reductase] + O2 = 19-hydroxy-(5Z,8Z,11Z,14Z)-eicosatetraenoate + oxidized [NADPH--hemoprotein reductase] + H2O + H(+)</text>
        <dbReference type="Rhea" id="RHEA:39759"/>
        <dbReference type="Rhea" id="RHEA-COMP:11964"/>
        <dbReference type="Rhea" id="RHEA-COMP:11965"/>
        <dbReference type="ChEBI" id="CHEBI:15377"/>
        <dbReference type="ChEBI" id="CHEBI:15378"/>
        <dbReference type="ChEBI" id="CHEBI:15379"/>
        <dbReference type="ChEBI" id="CHEBI:32395"/>
        <dbReference type="ChEBI" id="CHEBI:57618"/>
        <dbReference type="ChEBI" id="CHEBI:58210"/>
        <dbReference type="ChEBI" id="CHEBI:76627"/>
    </reaction>
    <physiologicalReaction direction="left-to-right" evidence="19">
        <dbReference type="Rhea" id="RHEA:39760"/>
    </physiologicalReaction>
</comment>
<dbReference type="Pfam" id="PF00067">
    <property type="entry name" value="p450"/>
    <property type="match status" value="1"/>
</dbReference>
<protein>
    <recommendedName>
        <fullName evidence="25">Cytochrome P450 2U1</fullName>
        <ecNumber evidence="24">1.14.14.80</ecNumber>
    </recommendedName>
    <alternativeName>
        <fullName evidence="26">Long-chain fatty acid omega-monooxygenase</fullName>
    </alternativeName>
</protein>
<proteinExistence type="inferred from homology"/>
<evidence type="ECO:0000256" key="21">
    <source>
        <dbReference type="ARBA" id="ARBA00052159"/>
    </source>
</evidence>
<evidence type="ECO:0000256" key="9">
    <source>
        <dbReference type="ARBA" id="ARBA00022792"/>
    </source>
</evidence>
<dbReference type="GeneTree" id="ENSGT00940000160689"/>
<keyword evidence="13 28" id="KW-0560">Oxidoreductase</keyword>
<accession>H2YB90</accession>
<dbReference type="GO" id="GO:0020037">
    <property type="term" value="F:heme binding"/>
    <property type="evidence" value="ECO:0007669"/>
    <property type="project" value="InterPro"/>
</dbReference>
<comment type="catalytic activity">
    <reaction evidence="21">
        <text>N-[(5Z,8Z,11Z,14Z)-eicosatetraenoyl]-serotonin + reduced [NADPH--hemoprotein reductase] + O2 = 2-oxo-N-[(5Z,8Z,11Z,14Z)-eicosatetraenoyl]-serotonin + oxidized [NADPH--hemoprotein reductase] + H2O + H(+)</text>
        <dbReference type="Rhea" id="RHEA:50296"/>
        <dbReference type="Rhea" id="RHEA-COMP:11964"/>
        <dbReference type="Rhea" id="RHEA-COMP:11965"/>
        <dbReference type="ChEBI" id="CHEBI:15377"/>
        <dbReference type="ChEBI" id="CHEBI:15378"/>
        <dbReference type="ChEBI" id="CHEBI:15379"/>
        <dbReference type="ChEBI" id="CHEBI:57618"/>
        <dbReference type="ChEBI" id="CHEBI:58210"/>
        <dbReference type="ChEBI" id="CHEBI:132255"/>
        <dbReference type="ChEBI" id="CHEBI:132256"/>
    </reaction>
    <physiologicalReaction direction="left-to-right" evidence="21">
        <dbReference type="Rhea" id="RHEA:50297"/>
    </physiologicalReaction>
</comment>
<evidence type="ECO:0000256" key="26">
    <source>
        <dbReference type="ARBA" id="ARBA00079181"/>
    </source>
</evidence>
<evidence type="ECO:0000256" key="16">
    <source>
        <dbReference type="ARBA" id="ARBA00023098"/>
    </source>
</evidence>
<dbReference type="InParanoid" id="H2YB90"/>
<keyword evidence="18 29" id="KW-0472">Membrane</keyword>
<dbReference type="HOGENOM" id="CLU_001570_22_0_1"/>
<evidence type="ECO:0000256" key="28">
    <source>
        <dbReference type="RuleBase" id="RU000461"/>
    </source>
</evidence>
<evidence type="ECO:0000256" key="22">
    <source>
        <dbReference type="ARBA" id="ARBA00052378"/>
    </source>
</evidence>
<dbReference type="GO" id="GO:0006082">
    <property type="term" value="P:organic acid metabolic process"/>
    <property type="evidence" value="ECO:0007669"/>
    <property type="project" value="TreeGrafter"/>
</dbReference>
<evidence type="ECO:0000256" key="5">
    <source>
        <dbReference type="ARBA" id="ARBA00010617"/>
    </source>
</evidence>
<evidence type="ECO:0000256" key="23">
    <source>
        <dbReference type="ARBA" id="ARBA00058812"/>
    </source>
</evidence>
<evidence type="ECO:0000256" key="18">
    <source>
        <dbReference type="ARBA" id="ARBA00023136"/>
    </source>
</evidence>
<evidence type="ECO:0000313" key="30">
    <source>
        <dbReference type="Ensembl" id="ENSCSAVP00000002588.1"/>
    </source>
</evidence>
<dbReference type="AlphaFoldDB" id="H2YB90"/>
<dbReference type="Proteomes" id="UP000007875">
    <property type="component" value="Unassembled WGS sequence"/>
</dbReference>
<comment type="catalytic activity">
    <reaction evidence="20">
        <text>(5Z,8Z,11Z,14Z)-eicosatetraenoate + reduced [NADPH--hemoprotein reductase] + O2 = 20-hydroxy-(5Z,8Z,11Z,14Z)-eicosatetraenoate + oxidized [NADPH--hemoprotein reductase] + H2O + H(+)</text>
        <dbReference type="Rhea" id="RHEA:39755"/>
        <dbReference type="Rhea" id="RHEA-COMP:11964"/>
        <dbReference type="Rhea" id="RHEA-COMP:11965"/>
        <dbReference type="ChEBI" id="CHEBI:15377"/>
        <dbReference type="ChEBI" id="CHEBI:15378"/>
        <dbReference type="ChEBI" id="CHEBI:15379"/>
        <dbReference type="ChEBI" id="CHEBI:32395"/>
        <dbReference type="ChEBI" id="CHEBI:57618"/>
        <dbReference type="ChEBI" id="CHEBI:58210"/>
        <dbReference type="ChEBI" id="CHEBI:76624"/>
    </reaction>
    <physiologicalReaction direction="left-to-right" evidence="20">
        <dbReference type="Rhea" id="RHEA:39756"/>
    </physiologicalReaction>
</comment>
<evidence type="ECO:0000256" key="12">
    <source>
        <dbReference type="ARBA" id="ARBA00022989"/>
    </source>
</evidence>
<evidence type="ECO:0000256" key="14">
    <source>
        <dbReference type="ARBA" id="ARBA00023004"/>
    </source>
</evidence>
<evidence type="ECO:0000256" key="24">
    <source>
        <dbReference type="ARBA" id="ARBA00066560"/>
    </source>
</evidence>
<keyword evidence="6 27" id="KW-0349">Heme</keyword>
<comment type="catalytic activity">
    <reaction evidence="22">
        <text>an omega-methyl-long-chain fatty acid + reduced [NADPH--hemoprotein reductase] + O2 = an omega-hydroxy-long-chain fatty acid + oxidized [NADPH--hemoprotein reductase] + H2O + H(+)</text>
        <dbReference type="Rhea" id="RHEA:56748"/>
        <dbReference type="Rhea" id="RHEA-COMP:11964"/>
        <dbReference type="Rhea" id="RHEA-COMP:11965"/>
        <dbReference type="ChEBI" id="CHEBI:15377"/>
        <dbReference type="ChEBI" id="CHEBI:15378"/>
        <dbReference type="ChEBI" id="CHEBI:15379"/>
        <dbReference type="ChEBI" id="CHEBI:57618"/>
        <dbReference type="ChEBI" id="CHEBI:58210"/>
        <dbReference type="ChEBI" id="CHEBI:140991"/>
        <dbReference type="ChEBI" id="CHEBI:140992"/>
        <dbReference type="EC" id="1.14.14.80"/>
    </reaction>
    <physiologicalReaction direction="left-to-right" evidence="22">
        <dbReference type="Rhea" id="RHEA:56749"/>
    </physiologicalReaction>
</comment>
<keyword evidence="14 27" id="KW-0408">Iron</keyword>
<keyword evidence="16" id="KW-0443">Lipid metabolism</keyword>
<dbReference type="STRING" id="51511.ENSCSAVP00000002588"/>
<name>H2YB90_CIOSA</name>
<evidence type="ECO:0000256" key="1">
    <source>
        <dbReference type="ARBA" id="ARBA00001971"/>
    </source>
</evidence>
<dbReference type="GO" id="GO:0008395">
    <property type="term" value="F:steroid hydroxylase activity"/>
    <property type="evidence" value="ECO:0007669"/>
    <property type="project" value="TreeGrafter"/>
</dbReference>
<feature type="binding site" description="axial binding residue" evidence="27">
    <location>
        <position position="440"/>
    </location>
    <ligand>
        <name>heme</name>
        <dbReference type="ChEBI" id="CHEBI:30413"/>
    </ligand>
    <ligandPart>
        <name>Fe</name>
        <dbReference type="ChEBI" id="CHEBI:18248"/>
    </ligandPart>
</feature>
<comment type="function">
    <text evidence="23">A cytochrome P450 monooxygenase involved in the metabolism of arachidonic acid and its conjugates. Mechanistically, uses molecular oxygen inserting one oxygen atom into a substrate, and reducing the second into a water molecule, with two electrons provided by NADPH via cytochrome P450 reductase (CPR; NADPH-ferrihemoprotein reductase). Acts as an omega and omega-1 hydroxylase for arachidonic acid and possibly for other long chain fatty acids. May modulate the arachidonic acid signaling pathway and play a role in other fatty acid signaling processes. May down-regulate the biological activities of N-arachidonoyl-serotonin, an endocannabinoid that has anti-nociceptive effects through inhibition of fatty acid amide hydrolase FAAH, TRPV1 receptor and T-type calcium channels. Catalyzes C-2 oxidation of the indole ring of N-arachidonoyl-serotonin forming a less active product 2-oxo-N-arachidonoyl-serotonin.</text>
</comment>
<evidence type="ECO:0000256" key="2">
    <source>
        <dbReference type="ARBA" id="ARBA00004154"/>
    </source>
</evidence>
<dbReference type="InterPro" id="IPR036396">
    <property type="entry name" value="Cyt_P450_sf"/>
</dbReference>
<dbReference type="Gene3D" id="1.10.630.10">
    <property type="entry name" value="Cytochrome P450"/>
    <property type="match status" value="1"/>
</dbReference>
<dbReference type="InterPro" id="IPR002401">
    <property type="entry name" value="Cyt_P450_E_grp-I"/>
</dbReference>
<evidence type="ECO:0000256" key="19">
    <source>
        <dbReference type="ARBA" id="ARBA00049206"/>
    </source>
</evidence>
<evidence type="ECO:0000256" key="25">
    <source>
        <dbReference type="ARBA" id="ARBA00067282"/>
    </source>
</evidence>
<evidence type="ECO:0000256" key="3">
    <source>
        <dbReference type="ARBA" id="ARBA00004448"/>
    </source>
</evidence>
<dbReference type="GO" id="GO:0006805">
    <property type="term" value="P:xenobiotic metabolic process"/>
    <property type="evidence" value="ECO:0007669"/>
    <property type="project" value="TreeGrafter"/>
</dbReference>
<evidence type="ECO:0000256" key="17">
    <source>
        <dbReference type="ARBA" id="ARBA00023128"/>
    </source>
</evidence>
<dbReference type="PANTHER" id="PTHR24300:SF397">
    <property type="entry name" value="CYTOCHROME P450 2U1"/>
    <property type="match status" value="1"/>
</dbReference>
<evidence type="ECO:0000256" key="20">
    <source>
        <dbReference type="ARBA" id="ARBA00051320"/>
    </source>
</evidence>
<dbReference type="PRINTS" id="PR00463">
    <property type="entry name" value="EP450I"/>
</dbReference>
<evidence type="ECO:0000313" key="31">
    <source>
        <dbReference type="Proteomes" id="UP000007875"/>
    </source>
</evidence>
<dbReference type="InterPro" id="IPR050182">
    <property type="entry name" value="Cytochrome_P450_fam2"/>
</dbReference>
<keyword evidence="11" id="KW-0492">Microsome</keyword>
<evidence type="ECO:0000256" key="10">
    <source>
        <dbReference type="ARBA" id="ARBA00022824"/>
    </source>
</evidence>
<dbReference type="SUPFAM" id="SSF48264">
    <property type="entry name" value="Cytochrome P450"/>
    <property type="match status" value="1"/>
</dbReference>